<evidence type="ECO:0000256" key="19">
    <source>
        <dbReference type="SAM" id="Phobius"/>
    </source>
</evidence>
<dbReference type="SMART" id="SM00714">
    <property type="entry name" value="LITAF"/>
    <property type="match status" value="1"/>
</dbReference>
<feature type="transmembrane region" description="Helical" evidence="19">
    <location>
        <begin position="675"/>
        <end position="701"/>
    </location>
</feature>
<evidence type="ECO:0000256" key="14">
    <source>
        <dbReference type="ARBA" id="ARBA00023303"/>
    </source>
</evidence>
<keyword evidence="5 19" id="KW-0812">Transmembrane</keyword>
<dbReference type="Pfam" id="PF00060">
    <property type="entry name" value="Lig_chan"/>
    <property type="match status" value="1"/>
</dbReference>
<evidence type="ECO:0000256" key="12">
    <source>
        <dbReference type="ARBA" id="ARBA00023257"/>
    </source>
</evidence>
<feature type="transmembrane region" description="Helical" evidence="19">
    <location>
        <begin position="29"/>
        <end position="50"/>
    </location>
</feature>
<keyword evidence="8" id="KW-0406">Ion transport</keyword>
<dbReference type="PANTHER" id="PTHR18966">
    <property type="entry name" value="IONOTROPIC GLUTAMATE RECEPTOR"/>
    <property type="match status" value="1"/>
</dbReference>
<dbReference type="InterPro" id="IPR019594">
    <property type="entry name" value="Glu/Gly-bd"/>
</dbReference>
<dbReference type="FunFam" id="3.40.190.10:FF:000010">
    <property type="entry name" value="glutamate receptor ionotropic, NMDA 1 isoform X1"/>
    <property type="match status" value="1"/>
</dbReference>
<evidence type="ECO:0000256" key="10">
    <source>
        <dbReference type="ARBA" id="ARBA00023170"/>
    </source>
</evidence>
<feature type="disulfide bond" evidence="18">
    <location>
        <begin position="788"/>
        <end position="845"/>
    </location>
</feature>
<feature type="transmembrane region" description="Helical" evidence="19">
    <location>
        <begin position="595"/>
        <end position="613"/>
    </location>
</feature>
<dbReference type="InterPro" id="IPR006629">
    <property type="entry name" value="LITAF"/>
</dbReference>
<keyword evidence="12" id="KW-0628">Postsynaptic cell membrane</keyword>
<feature type="transmembrane region" description="Helical" evidence="19">
    <location>
        <begin position="864"/>
        <end position="885"/>
    </location>
</feature>
<evidence type="ECO:0000256" key="13">
    <source>
        <dbReference type="ARBA" id="ARBA00023286"/>
    </source>
</evidence>
<comment type="subcellular location">
    <subcellularLocation>
        <location evidence="1">Cell membrane</location>
        <topology evidence="1">Multi-pass membrane protein</topology>
    </subcellularLocation>
    <subcellularLocation>
        <location evidence="15">Postsynaptic cell membrane</location>
    </subcellularLocation>
</comment>
<keyword evidence="10" id="KW-0675">Receptor</keyword>
<dbReference type="GO" id="GO:0038023">
    <property type="term" value="F:signaling receptor activity"/>
    <property type="evidence" value="ECO:0007669"/>
    <property type="project" value="InterPro"/>
</dbReference>
<keyword evidence="11" id="KW-0325">Glycoprotein</keyword>
<dbReference type="InterPro" id="IPR028082">
    <property type="entry name" value="Peripla_BP_I"/>
</dbReference>
<dbReference type="SUPFAM" id="SSF81324">
    <property type="entry name" value="Voltage-gated potassium channels"/>
    <property type="match status" value="1"/>
</dbReference>
<dbReference type="WBParaSite" id="Pan_g18738.t1">
    <property type="protein sequence ID" value="Pan_g18738.t1"/>
    <property type="gene ID" value="Pan_g18738"/>
</dbReference>
<dbReference type="PROSITE" id="PS51837">
    <property type="entry name" value="LITAF"/>
    <property type="match status" value="1"/>
</dbReference>
<feature type="binding site" evidence="16">
    <location>
        <position position="564"/>
    </location>
    <ligand>
        <name>L-glutamate</name>
        <dbReference type="ChEBI" id="CHEBI:29985"/>
    </ligand>
</feature>
<feature type="binding site" evidence="16">
    <location>
        <position position="733"/>
    </location>
    <ligand>
        <name>L-glutamate</name>
        <dbReference type="ChEBI" id="CHEBI:29985"/>
    </ligand>
</feature>
<keyword evidence="4" id="KW-1003">Cell membrane</keyword>
<keyword evidence="9 19" id="KW-0472">Membrane</keyword>
<proteinExistence type="inferred from homology"/>
<keyword evidence="7" id="KW-0770">Synapse</keyword>
<feature type="site" description="Interaction with the cone snail toxin Con-ikot-ikot" evidence="17">
    <location>
        <position position="738"/>
    </location>
</feature>
<keyword evidence="21" id="KW-1185">Reference proteome</keyword>
<dbReference type="InterPro" id="IPR001320">
    <property type="entry name" value="Iontro_rcpt_C"/>
</dbReference>
<evidence type="ECO:0000256" key="2">
    <source>
        <dbReference type="ARBA" id="ARBA00008685"/>
    </source>
</evidence>
<keyword evidence="18" id="KW-1015">Disulfide bond</keyword>
<dbReference type="InterPro" id="IPR001508">
    <property type="entry name" value="Iono_Glu_rcpt_met"/>
</dbReference>
<keyword evidence="14" id="KW-0407">Ion channel</keyword>
<keyword evidence="13" id="KW-1071">Ligand-gated ion channel</keyword>
<dbReference type="Gene3D" id="3.40.190.10">
    <property type="entry name" value="Periplasmic binding protein-like II"/>
    <property type="match status" value="2"/>
</dbReference>
<organism evidence="21 22">
    <name type="scientific">Panagrellus redivivus</name>
    <name type="common">Microworm</name>
    <dbReference type="NCBI Taxonomy" id="6233"/>
    <lineage>
        <taxon>Eukaryota</taxon>
        <taxon>Metazoa</taxon>
        <taxon>Ecdysozoa</taxon>
        <taxon>Nematoda</taxon>
        <taxon>Chromadorea</taxon>
        <taxon>Rhabditida</taxon>
        <taxon>Tylenchina</taxon>
        <taxon>Panagrolaimomorpha</taxon>
        <taxon>Panagrolaimoidea</taxon>
        <taxon>Panagrolaimidae</taxon>
        <taxon>Panagrellus</taxon>
    </lineage>
</organism>
<dbReference type="SUPFAM" id="SSF53822">
    <property type="entry name" value="Periplasmic binding protein-like I"/>
    <property type="match status" value="1"/>
</dbReference>
<dbReference type="Pfam" id="PF10613">
    <property type="entry name" value="Lig_chan-Glu_bd"/>
    <property type="match status" value="1"/>
</dbReference>
<evidence type="ECO:0000313" key="21">
    <source>
        <dbReference type="Proteomes" id="UP000492821"/>
    </source>
</evidence>
<evidence type="ECO:0000256" key="15">
    <source>
        <dbReference type="ARBA" id="ARBA00034100"/>
    </source>
</evidence>
<dbReference type="Proteomes" id="UP000492821">
    <property type="component" value="Unassembled WGS sequence"/>
</dbReference>
<dbReference type="SUPFAM" id="SSF53850">
    <property type="entry name" value="Periplasmic binding protein-like II"/>
    <property type="match status" value="1"/>
</dbReference>
<dbReference type="GO" id="GO:0045211">
    <property type="term" value="C:postsynaptic membrane"/>
    <property type="evidence" value="ECO:0007669"/>
    <property type="project" value="UniProtKB-SubCell"/>
</dbReference>
<dbReference type="PRINTS" id="PR00177">
    <property type="entry name" value="NMDARECEPTOR"/>
</dbReference>
<keyword evidence="3" id="KW-0813">Transport</keyword>
<dbReference type="InterPro" id="IPR001828">
    <property type="entry name" value="ANF_lig-bd_rcpt"/>
</dbReference>
<dbReference type="Pfam" id="PF10601">
    <property type="entry name" value="zf-LITAF-like"/>
    <property type="match status" value="1"/>
</dbReference>
<name>A0A7E4ZUX8_PANRE</name>
<dbReference type="AlphaFoldDB" id="A0A7E4ZUX8"/>
<protein>
    <submittedName>
        <fullName evidence="22">LITAF domain-containing protein</fullName>
    </submittedName>
</protein>
<evidence type="ECO:0000259" key="20">
    <source>
        <dbReference type="PROSITE" id="PS51837"/>
    </source>
</evidence>
<evidence type="ECO:0000256" key="9">
    <source>
        <dbReference type="ARBA" id="ARBA00023136"/>
    </source>
</evidence>
<evidence type="ECO:0000256" key="6">
    <source>
        <dbReference type="ARBA" id="ARBA00022989"/>
    </source>
</evidence>
<feature type="binding site" evidence="16">
    <location>
        <position position="569"/>
    </location>
    <ligand>
        <name>L-glutamate</name>
        <dbReference type="ChEBI" id="CHEBI:29985"/>
    </ligand>
</feature>
<comment type="similarity">
    <text evidence="2">Belongs to the glutamate-gated ion channel (TC 1.A.10.1) family.</text>
</comment>
<accession>A0A7E4ZUX8</accession>
<evidence type="ECO:0000256" key="16">
    <source>
        <dbReference type="PIRSR" id="PIRSR601508-1"/>
    </source>
</evidence>
<dbReference type="GO" id="GO:0015276">
    <property type="term" value="F:ligand-gated monoatomic ion channel activity"/>
    <property type="evidence" value="ECO:0007669"/>
    <property type="project" value="InterPro"/>
</dbReference>
<dbReference type="SMART" id="SM00079">
    <property type="entry name" value="PBPe"/>
    <property type="match status" value="1"/>
</dbReference>
<evidence type="ECO:0000256" key="18">
    <source>
        <dbReference type="PIRSR" id="PIRSR601508-3"/>
    </source>
</evidence>
<feature type="binding site" evidence="16">
    <location>
        <position position="776"/>
    </location>
    <ligand>
        <name>L-glutamate</name>
        <dbReference type="ChEBI" id="CHEBI:29985"/>
    </ligand>
</feature>
<keyword evidence="6 19" id="KW-1133">Transmembrane helix</keyword>
<evidence type="ECO:0000256" key="5">
    <source>
        <dbReference type="ARBA" id="ARBA00022692"/>
    </source>
</evidence>
<evidence type="ECO:0000256" key="7">
    <source>
        <dbReference type="ARBA" id="ARBA00023018"/>
    </source>
</evidence>
<dbReference type="InterPro" id="IPR015683">
    <property type="entry name" value="Ionotropic_Glu_rcpt"/>
</dbReference>
<dbReference type="Gene3D" id="3.40.50.2300">
    <property type="match status" value="1"/>
</dbReference>
<sequence length="1007" mass="112493">MNVVMKTPALFIIFGSAQGRTAMWWRQRVVFELLLLFLSGFGLIGVEATGGGNGSVIRHKLAVLLNFPKTGQFEAISEKVTKTIFEVLDDPSDSNIELVAHIVHLNSSTDETREVNRLQITQETVCQELLNDSIAVVLLQHSSVTRGSVRAAYSAAAYALGFYRVPAIGVMMQDAEFSRKNLYPTFLRTSPPFSNEAPIMLKLLKKLSYRQVVVVTVEGDVNGNEFTTAFEEHRIAHDVHVQKYVELYINESLPTMLVQQFEEVTSNAVILCAKKTDAEAIFNAAKNYTGSGKVWIVNQGASDATNLPTGFLSIRLKQSAISALRDALTVIKRGVSVLEEYHGKVLPPSQCANIGHSNEWTNAVGTKFYKHLIQSPFYADSHQIQFNSKGDRINVAYEIVNKREDGFLVVGFAGDSYVDLTLEESAILWPGAESVKPLEITLPKHLRVVTVADPPFVYTIAVEDPSACATFKTVLIDDVNVPGPWFPCAMPPNDQFCCSGYAIDLLSNLSLSGPESTIDTGFTFDIHLNQSYGAVLLGDDGYYLSGLIGELDADTADLGIGALTINPEREHYIDFSEPWLYHGIRVLEKWVRPSLWYALLGTVFLVGFVIYCLDFNSPFDRFYQTRELEISEDDPFWEPTEDDRVTFGEAMWFVWGVLLNSGVSEKTPRSFSARVLGLVWCGFCMIMVASYTANLAAFLVLEQPEKSLSGINDPRLRNPSANFSYATVLETNTYQHFKRHVELSTMFRKMEGHNVHNPQDAINALLNDTLGAFIWDSTRLNYEAMKNCKLRARGALFGRSAYGIGLQKHSPWTPHITNAILRLSESGITELLDVKWISGAARKPCVFETHKSPARLGLINMKDVFILVSGGILLGSVFSFLEVKLGQARGREIKRRQLAKRYASIWRRLIQTRKTATLLSPRLPEKRSYVDPHAKMLPFQNAIDTQPRAVIGHFVYASVAFFIVTLLWPCAPLPCFLTMFADYEHVCPICGHIVGRFRRGGKPVFYV</sequence>
<evidence type="ECO:0000256" key="17">
    <source>
        <dbReference type="PIRSR" id="PIRSR601508-2"/>
    </source>
</evidence>
<feature type="transmembrane region" description="Helical" evidence="19">
    <location>
        <begin position="949"/>
        <end position="968"/>
    </location>
</feature>
<dbReference type="Gene3D" id="1.10.287.70">
    <property type="match status" value="1"/>
</dbReference>
<dbReference type="Pfam" id="PF01094">
    <property type="entry name" value="ANF_receptor"/>
    <property type="match status" value="1"/>
</dbReference>
<feature type="site" description="Crucial to convey clamshell closure to channel opening" evidence="17">
    <location>
        <position position="708"/>
    </location>
</feature>
<evidence type="ECO:0000256" key="4">
    <source>
        <dbReference type="ARBA" id="ARBA00022475"/>
    </source>
</evidence>
<evidence type="ECO:0000256" key="1">
    <source>
        <dbReference type="ARBA" id="ARBA00004651"/>
    </source>
</evidence>
<evidence type="ECO:0000256" key="3">
    <source>
        <dbReference type="ARBA" id="ARBA00022448"/>
    </source>
</evidence>
<evidence type="ECO:0000313" key="22">
    <source>
        <dbReference type="WBParaSite" id="Pan_g18738.t1"/>
    </source>
</evidence>
<evidence type="ECO:0000256" key="11">
    <source>
        <dbReference type="ARBA" id="ARBA00023180"/>
    </source>
</evidence>
<feature type="domain" description="LITAF" evidence="20">
    <location>
        <begin position="910"/>
        <end position="999"/>
    </location>
</feature>
<reference evidence="22" key="2">
    <citation type="submission" date="2020-10" db="UniProtKB">
        <authorList>
            <consortium name="WormBaseParasite"/>
        </authorList>
    </citation>
    <scope>IDENTIFICATION</scope>
</reference>
<evidence type="ECO:0000256" key="8">
    <source>
        <dbReference type="ARBA" id="ARBA00023065"/>
    </source>
</evidence>
<reference evidence="21" key="1">
    <citation type="journal article" date="2013" name="Genetics">
        <title>The draft genome and transcriptome of Panagrellus redivivus are shaped by the harsh demands of a free-living lifestyle.</title>
        <authorList>
            <person name="Srinivasan J."/>
            <person name="Dillman A.R."/>
            <person name="Macchietto M.G."/>
            <person name="Heikkinen L."/>
            <person name="Lakso M."/>
            <person name="Fracchia K.M."/>
            <person name="Antoshechkin I."/>
            <person name="Mortazavi A."/>
            <person name="Wong G."/>
            <person name="Sternberg P.W."/>
        </authorList>
    </citation>
    <scope>NUCLEOTIDE SEQUENCE [LARGE SCALE GENOMIC DNA]</scope>
    <source>
        <strain evidence="21">MT8872</strain>
    </source>
</reference>